<dbReference type="Proteomes" id="UP001432027">
    <property type="component" value="Unassembled WGS sequence"/>
</dbReference>
<dbReference type="Pfam" id="PF10292">
    <property type="entry name" value="7TM_GPCR_Srab"/>
    <property type="match status" value="1"/>
</dbReference>
<dbReference type="AlphaFoldDB" id="A0AAV5SCJ0"/>
<evidence type="ECO:0000256" key="2">
    <source>
        <dbReference type="ARBA" id="ARBA00022692"/>
    </source>
</evidence>
<feature type="transmembrane region" description="Helical" evidence="6">
    <location>
        <begin position="60"/>
        <end position="80"/>
    </location>
</feature>
<organism evidence="7 8">
    <name type="scientific">Pristionchus entomophagus</name>
    <dbReference type="NCBI Taxonomy" id="358040"/>
    <lineage>
        <taxon>Eukaryota</taxon>
        <taxon>Metazoa</taxon>
        <taxon>Ecdysozoa</taxon>
        <taxon>Nematoda</taxon>
        <taxon>Chromadorea</taxon>
        <taxon>Rhabditida</taxon>
        <taxon>Rhabditina</taxon>
        <taxon>Diplogasteromorpha</taxon>
        <taxon>Diplogasteroidea</taxon>
        <taxon>Neodiplogasteridae</taxon>
        <taxon>Pristionchus</taxon>
    </lineage>
</organism>
<evidence type="ECO:0000313" key="8">
    <source>
        <dbReference type="Proteomes" id="UP001432027"/>
    </source>
</evidence>
<gene>
    <name evidence="7" type="ORF">PENTCL1PPCAC_2412</name>
</gene>
<dbReference type="InterPro" id="IPR019408">
    <property type="entry name" value="7TM_GPCR_serpentine_rcpt_Srab"/>
</dbReference>
<comment type="subcellular location">
    <subcellularLocation>
        <location evidence="1">Membrane</location>
        <topology evidence="1">Multi-pass membrane protein</topology>
    </subcellularLocation>
</comment>
<dbReference type="PANTHER" id="PTHR31357:SF5">
    <property type="entry name" value="SERPENTINE RECEPTOR CLASS ALPHA-1-RELATED"/>
    <property type="match status" value="1"/>
</dbReference>
<evidence type="ECO:0000256" key="1">
    <source>
        <dbReference type="ARBA" id="ARBA00004141"/>
    </source>
</evidence>
<dbReference type="InterPro" id="IPR051080">
    <property type="entry name" value="Nematode_rcpt-like_serp_alpha"/>
</dbReference>
<evidence type="ECO:0008006" key="9">
    <source>
        <dbReference type="Google" id="ProtNLM"/>
    </source>
</evidence>
<keyword evidence="2 6" id="KW-0812">Transmembrane</keyword>
<protein>
    <recommendedName>
        <fullName evidence="9">G protein-coupled receptor</fullName>
    </recommendedName>
</protein>
<name>A0AAV5SCJ0_9BILA</name>
<dbReference type="PANTHER" id="PTHR31357">
    <property type="entry name" value="SERPENTINE RECEPTOR CLASS ALPHA-10"/>
    <property type="match status" value="1"/>
</dbReference>
<comment type="similarity">
    <text evidence="5">Belongs to the nematode receptor-like protein sra family.</text>
</comment>
<evidence type="ECO:0000256" key="4">
    <source>
        <dbReference type="ARBA" id="ARBA00023136"/>
    </source>
</evidence>
<dbReference type="GO" id="GO:0016020">
    <property type="term" value="C:membrane"/>
    <property type="evidence" value="ECO:0007669"/>
    <property type="project" value="UniProtKB-SubCell"/>
</dbReference>
<dbReference type="EMBL" id="BTSX01000001">
    <property type="protein sequence ID" value="GMS80237.1"/>
    <property type="molecule type" value="Genomic_DNA"/>
</dbReference>
<dbReference type="GO" id="GO:0004984">
    <property type="term" value="F:olfactory receptor activity"/>
    <property type="evidence" value="ECO:0007669"/>
    <property type="project" value="TreeGrafter"/>
</dbReference>
<proteinExistence type="inferred from homology"/>
<accession>A0AAV5SCJ0</accession>
<keyword evidence="3 6" id="KW-1133">Transmembrane helix</keyword>
<evidence type="ECO:0000313" key="7">
    <source>
        <dbReference type="EMBL" id="GMS80237.1"/>
    </source>
</evidence>
<keyword evidence="4 6" id="KW-0472">Membrane</keyword>
<evidence type="ECO:0000256" key="6">
    <source>
        <dbReference type="SAM" id="Phobius"/>
    </source>
</evidence>
<keyword evidence="8" id="KW-1185">Reference proteome</keyword>
<reference evidence="7" key="1">
    <citation type="submission" date="2023-10" db="EMBL/GenBank/DDBJ databases">
        <title>Genome assembly of Pristionchus species.</title>
        <authorList>
            <person name="Yoshida K."/>
            <person name="Sommer R.J."/>
        </authorList>
    </citation>
    <scope>NUCLEOTIDE SEQUENCE</scope>
    <source>
        <strain evidence="7">RS0144</strain>
    </source>
</reference>
<evidence type="ECO:0000256" key="3">
    <source>
        <dbReference type="ARBA" id="ARBA00022989"/>
    </source>
</evidence>
<sequence length="152" mass="17975">SSFSQALIFNLYLVLILDILNTLVSLLLWKFNERRLITEQPFDLSLSFHRRQNLNAMQQFLPVATLHALFYFIFFLTVYFSQSLKTGMSPGWYLFISVVANVIPHYCLLSPLIFLFIIRRGRFKRVSHVHSMLNPEKNPNDMYFAALHDQWQ</sequence>
<evidence type="ECO:0000256" key="5">
    <source>
        <dbReference type="ARBA" id="ARBA00037994"/>
    </source>
</evidence>
<comment type="caution">
    <text evidence="7">The sequence shown here is derived from an EMBL/GenBank/DDBJ whole genome shotgun (WGS) entry which is preliminary data.</text>
</comment>
<feature type="transmembrane region" description="Helical" evidence="6">
    <location>
        <begin position="92"/>
        <end position="118"/>
    </location>
</feature>
<feature type="non-terminal residue" evidence="7">
    <location>
        <position position="1"/>
    </location>
</feature>
<feature type="transmembrane region" description="Helical" evidence="6">
    <location>
        <begin position="6"/>
        <end position="29"/>
    </location>
</feature>